<dbReference type="InterPro" id="IPR005123">
    <property type="entry name" value="Oxoglu/Fe-dep_dioxygenase_dom"/>
</dbReference>
<gene>
    <name evidence="7" type="ORF">SAPINGB_P005693</name>
</gene>
<comment type="cofactor">
    <cofactor evidence="5">
        <name>Fe(2+)</name>
        <dbReference type="ChEBI" id="CHEBI:29033"/>
    </cofactor>
    <text evidence="5">Binds 1 Fe(2+) ion per subunit.</text>
</comment>
<dbReference type="SUPFAM" id="SSF51197">
    <property type="entry name" value="Clavaminate synthase-like"/>
    <property type="match status" value="1"/>
</dbReference>
<dbReference type="InterPro" id="IPR004574">
    <property type="entry name" value="Alkb"/>
</dbReference>
<dbReference type="Pfam" id="PF13532">
    <property type="entry name" value="2OG-FeII_Oxy_2"/>
    <property type="match status" value="1"/>
</dbReference>
<evidence type="ECO:0000256" key="5">
    <source>
        <dbReference type="PIRSR" id="PIRSR604574-2"/>
    </source>
</evidence>
<dbReference type="GeneID" id="43584507"/>
<evidence type="ECO:0000313" key="8">
    <source>
        <dbReference type="Proteomes" id="UP000398389"/>
    </source>
</evidence>
<keyword evidence="4 5" id="KW-0408">Iron</keyword>
<keyword evidence="2" id="KW-0223">Dioxygenase</keyword>
<dbReference type="PANTHER" id="PTHR16557">
    <property type="entry name" value="ALKYLATED DNA REPAIR PROTEIN ALKB-RELATED"/>
    <property type="match status" value="1"/>
</dbReference>
<feature type="binding site" evidence="5">
    <location>
        <position position="334"/>
    </location>
    <ligand>
        <name>Fe cation</name>
        <dbReference type="ChEBI" id="CHEBI:24875"/>
        <note>catalytic</note>
    </ligand>
</feature>
<dbReference type="GO" id="GO:0005634">
    <property type="term" value="C:nucleus"/>
    <property type="evidence" value="ECO:0007669"/>
    <property type="project" value="TreeGrafter"/>
</dbReference>
<name>A0A5E8C1A0_9ASCO</name>
<organism evidence="7 8">
    <name type="scientific">Magnusiomyces paraingens</name>
    <dbReference type="NCBI Taxonomy" id="2606893"/>
    <lineage>
        <taxon>Eukaryota</taxon>
        <taxon>Fungi</taxon>
        <taxon>Dikarya</taxon>
        <taxon>Ascomycota</taxon>
        <taxon>Saccharomycotina</taxon>
        <taxon>Dipodascomycetes</taxon>
        <taxon>Dipodascales</taxon>
        <taxon>Dipodascaceae</taxon>
        <taxon>Magnusiomyces</taxon>
    </lineage>
</organism>
<evidence type="ECO:0000256" key="3">
    <source>
        <dbReference type="ARBA" id="ARBA00023002"/>
    </source>
</evidence>
<feature type="binding site" evidence="5">
    <location>
        <position position="269"/>
    </location>
    <ligand>
        <name>Fe cation</name>
        <dbReference type="ChEBI" id="CHEBI:24875"/>
        <note>catalytic</note>
    </ligand>
</feature>
<keyword evidence="3" id="KW-0560">Oxidoreductase</keyword>
<evidence type="ECO:0000256" key="4">
    <source>
        <dbReference type="ARBA" id="ARBA00023004"/>
    </source>
</evidence>
<accession>A0A5E8C1A0</accession>
<protein>
    <recommendedName>
        <fullName evidence="6">Fe2OG dioxygenase domain-containing protein</fullName>
    </recommendedName>
</protein>
<dbReference type="GO" id="GO:0005737">
    <property type="term" value="C:cytoplasm"/>
    <property type="evidence" value="ECO:0007669"/>
    <property type="project" value="TreeGrafter"/>
</dbReference>
<dbReference type="EMBL" id="CABVLU010000005">
    <property type="protein sequence ID" value="VVT57433.1"/>
    <property type="molecule type" value="Genomic_DNA"/>
</dbReference>
<dbReference type="AlphaFoldDB" id="A0A5E8C1A0"/>
<evidence type="ECO:0000256" key="2">
    <source>
        <dbReference type="ARBA" id="ARBA00022964"/>
    </source>
</evidence>
<keyword evidence="8" id="KW-1185">Reference proteome</keyword>
<evidence type="ECO:0000313" key="7">
    <source>
        <dbReference type="EMBL" id="VVT57433.1"/>
    </source>
</evidence>
<feature type="binding site" evidence="5">
    <location>
        <position position="271"/>
    </location>
    <ligand>
        <name>Fe cation</name>
        <dbReference type="ChEBI" id="CHEBI:24875"/>
        <note>catalytic</note>
    </ligand>
</feature>
<dbReference type="InterPro" id="IPR027450">
    <property type="entry name" value="AlkB-like"/>
</dbReference>
<dbReference type="GO" id="GO:0051213">
    <property type="term" value="F:dioxygenase activity"/>
    <property type="evidence" value="ECO:0007669"/>
    <property type="project" value="UniProtKB-KW"/>
</dbReference>
<keyword evidence="1 5" id="KW-0479">Metal-binding</keyword>
<dbReference type="OrthoDB" id="6614653at2759"/>
<reference evidence="7 8" key="1">
    <citation type="submission" date="2019-09" db="EMBL/GenBank/DDBJ databases">
        <authorList>
            <person name="Brejova B."/>
        </authorList>
    </citation>
    <scope>NUCLEOTIDE SEQUENCE [LARGE SCALE GENOMIC DNA]</scope>
</reference>
<proteinExistence type="predicted"/>
<evidence type="ECO:0000259" key="6">
    <source>
        <dbReference type="PROSITE" id="PS51471"/>
    </source>
</evidence>
<sequence length="385" mass="43287">MTNTEKVQDIFRPLYKRDRHLQAPEMCAEILDLRQAAQNNIGPPGYRIRVSRYYPTDSAISHAKSVFSSYIESAPESVAMKLQEALTEELENHYDPVQITVDELPGLVLIPELLPHAAQCAAVAEIVRDLVPDTRHRNNLDIHYSMGSGLSLFEKDKVLEPLAEPIYMGEDNKAEGCMIDASATRSELPASITPMPIAMVRMRKLRWITLGGQYNWTTKKYPTFTRGAEGFPEFPARMGSLFSEPVFPGLTPEAAIINFYSPGDTLSPHRDVAELCMADLVSVSIGCEAVFYAGMERYSGQQQQQGTEVLQPLQMLLRSGDAVVMGSNSRHAYHGVGKVWAKTCPDYLKSLDNFVIGDDEEHELWRRYGEWMANKRVNINVRQML</sequence>
<dbReference type="PANTHER" id="PTHR16557:SF2">
    <property type="entry name" value="NUCLEIC ACID DIOXYGENASE ALKBH1"/>
    <property type="match status" value="1"/>
</dbReference>
<dbReference type="Gene3D" id="2.60.120.590">
    <property type="entry name" value="Alpha-ketoglutarate-dependent dioxygenase AlkB-like"/>
    <property type="match status" value="1"/>
</dbReference>
<dbReference type="PROSITE" id="PS51471">
    <property type="entry name" value="FE2OG_OXY"/>
    <property type="match status" value="1"/>
</dbReference>
<feature type="domain" description="Fe2OG dioxygenase" evidence="6">
    <location>
        <begin position="251"/>
        <end position="385"/>
    </location>
</feature>
<dbReference type="GO" id="GO:0046872">
    <property type="term" value="F:metal ion binding"/>
    <property type="evidence" value="ECO:0007669"/>
    <property type="project" value="UniProtKB-KW"/>
</dbReference>
<dbReference type="Proteomes" id="UP000398389">
    <property type="component" value="Unassembled WGS sequence"/>
</dbReference>
<dbReference type="InterPro" id="IPR037151">
    <property type="entry name" value="AlkB-like_sf"/>
</dbReference>
<dbReference type="RefSeq" id="XP_031856298.1">
    <property type="nucleotide sequence ID" value="XM_032000407.1"/>
</dbReference>
<evidence type="ECO:0000256" key="1">
    <source>
        <dbReference type="ARBA" id="ARBA00022723"/>
    </source>
</evidence>